<protein>
    <submittedName>
        <fullName evidence="1">Uncharacterized protein</fullName>
    </submittedName>
</protein>
<proteinExistence type="predicted"/>
<gene>
    <name evidence="1" type="ORF">LCGC14_1494440</name>
</gene>
<organism evidence="1">
    <name type="scientific">marine sediment metagenome</name>
    <dbReference type="NCBI Taxonomy" id="412755"/>
    <lineage>
        <taxon>unclassified sequences</taxon>
        <taxon>metagenomes</taxon>
        <taxon>ecological metagenomes</taxon>
    </lineage>
</organism>
<dbReference type="AlphaFoldDB" id="A0A0F9LLB1"/>
<dbReference type="EMBL" id="LAZR01010775">
    <property type="protein sequence ID" value="KKM65120.1"/>
    <property type="molecule type" value="Genomic_DNA"/>
</dbReference>
<reference evidence="1" key="1">
    <citation type="journal article" date="2015" name="Nature">
        <title>Complex archaea that bridge the gap between prokaryotes and eukaryotes.</title>
        <authorList>
            <person name="Spang A."/>
            <person name="Saw J.H."/>
            <person name="Jorgensen S.L."/>
            <person name="Zaremba-Niedzwiedzka K."/>
            <person name="Martijn J."/>
            <person name="Lind A.E."/>
            <person name="van Eijk R."/>
            <person name="Schleper C."/>
            <person name="Guy L."/>
            <person name="Ettema T.J."/>
        </authorList>
    </citation>
    <scope>NUCLEOTIDE SEQUENCE</scope>
</reference>
<comment type="caution">
    <text evidence="1">The sequence shown here is derived from an EMBL/GenBank/DDBJ whole genome shotgun (WGS) entry which is preliminary data.</text>
</comment>
<sequence length="144" mass="15656">MTTREIRLGLDVGAVPGEVLDVFQGDTVRVTGTYHYQGPAVSGIKFKAVIGTRHLGTGEFGFDSIIEKERSFNQPVQAAPGQDFNISVDIPVTTAISDGVYDLYCRITNIPGEPEILSPDVADTIRVVVAAEFRNLRVVSFDKI</sequence>
<name>A0A0F9LLB1_9ZZZZ</name>
<accession>A0A0F9LLB1</accession>
<evidence type="ECO:0000313" key="1">
    <source>
        <dbReference type="EMBL" id="KKM65120.1"/>
    </source>
</evidence>